<dbReference type="PANTHER" id="PTHR31339:SF9">
    <property type="entry name" value="PLASMIN AND FIBRONECTIN-BINDING PROTEIN A"/>
    <property type="match status" value="1"/>
</dbReference>
<keyword evidence="6" id="KW-1185">Reference proteome</keyword>
<comment type="similarity">
    <text evidence="1 4">Belongs to the glycosyl hydrolase 28 family.</text>
</comment>
<sequence length="242" mass="25574">MLVSGCEFSVGDDCVAIKSGKLSMERPVRPPCTAVRVTHCSMHDGHGAVAIGSETAGDVSVVVVEDCVFSRTDRGLRVKTRRGRGRDSLVTSVVFRRIAMEGVGVPFVVNALYNCDPDGMEAWVQDRSCRPVDATTPRLGSFTFEDIVVRGAKWCAAWVAGLPEDPVDRLVFRRVEVAFDDGPDEGAPAMAGGVGAFCRGSLVVSGVRPLDCGDVALSGVDGPLLTVDGTEVPAGDGLHRAR</sequence>
<dbReference type="PROSITE" id="PS00502">
    <property type="entry name" value="POLYGALACTURONASE"/>
    <property type="match status" value="1"/>
</dbReference>
<evidence type="ECO:0000256" key="3">
    <source>
        <dbReference type="ARBA" id="ARBA00023295"/>
    </source>
</evidence>
<dbReference type="InterPro" id="IPR000743">
    <property type="entry name" value="Glyco_hydro_28"/>
</dbReference>
<evidence type="ECO:0000256" key="4">
    <source>
        <dbReference type="RuleBase" id="RU361169"/>
    </source>
</evidence>
<dbReference type="GO" id="GO:0004650">
    <property type="term" value="F:polygalacturonase activity"/>
    <property type="evidence" value="ECO:0007669"/>
    <property type="project" value="InterPro"/>
</dbReference>
<dbReference type="InterPro" id="IPR012334">
    <property type="entry name" value="Pectin_lyas_fold"/>
</dbReference>
<dbReference type="EMBL" id="BQKC01000001">
    <property type="protein sequence ID" value="GJM56001.1"/>
    <property type="molecule type" value="Genomic_DNA"/>
</dbReference>
<keyword evidence="2 4" id="KW-0378">Hydrolase</keyword>
<protein>
    <recommendedName>
        <fullName evidence="7">Polygalacturonase</fullName>
    </recommendedName>
</protein>
<proteinExistence type="inferred from homology"/>
<dbReference type="GO" id="GO:0005975">
    <property type="term" value="P:carbohydrate metabolic process"/>
    <property type="evidence" value="ECO:0007669"/>
    <property type="project" value="InterPro"/>
</dbReference>
<dbReference type="InterPro" id="IPR011050">
    <property type="entry name" value="Pectin_lyase_fold/virulence"/>
</dbReference>
<dbReference type="InterPro" id="IPR051801">
    <property type="entry name" value="GH28_Enzymes"/>
</dbReference>
<keyword evidence="3 4" id="KW-0326">Glycosidase</keyword>
<dbReference type="PANTHER" id="PTHR31339">
    <property type="entry name" value="PECTIN LYASE-RELATED"/>
    <property type="match status" value="1"/>
</dbReference>
<dbReference type="SUPFAM" id="SSF51126">
    <property type="entry name" value="Pectin lyase-like"/>
    <property type="match status" value="1"/>
</dbReference>
<comment type="caution">
    <text evidence="5">The sequence shown here is derived from an EMBL/GenBank/DDBJ whole genome shotgun (WGS) entry which is preliminary data.</text>
</comment>
<evidence type="ECO:0000313" key="5">
    <source>
        <dbReference type="EMBL" id="GJM56001.1"/>
    </source>
</evidence>
<dbReference type="Gene3D" id="2.160.20.10">
    <property type="entry name" value="Single-stranded right-handed beta-helix, Pectin lyase-like"/>
    <property type="match status" value="1"/>
</dbReference>
<evidence type="ECO:0000313" key="6">
    <source>
        <dbReference type="Proteomes" id="UP001055025"/>
    </source>
</evidence>
<evidence type="ECO:0000256" key="1">
    <source>
        <dbReference type="ARBA" id="ARBA00008834"/>
    </source>
</evidence>
<evidence type="ECO:0008006" key="7">
    <source>
        <dbReference type="Google" id="ProtNLM"/>
    </source>
</evidence>
<dbReference type="Pfam" id="PF00295">
    <property type="entry name" value="Glyco_hydro_28"/>
    <property type="match status" value="1"/>
</dbReference>
<organism evidence="5 6">
    <name type="scientific">Granulimonas faecalis</name>
    <dbReference type="NCBI Taxonomy" id="2894155"/>
    <lineage>
        <taxon>Bacteria</taxon>
        <taxon>Bacillati</taxon>
        <taxon>Actinomycetota</taxon>
        <taxon>Coriobacteriia</taxon>
        <taxon>Coriobacteriales</taxon>
        <taxon>Kribbibacteriaceae</taxon>
        <taxon>Granulimonas</taxon>
    </lineage>
</organism>
<dbReference type="AlphaFoldDB" id="A0AAV5B364"/>
<reference evidence="5" key="1">
    <citation type="journal article" date="2022" name="Int. J. Syst. Evol. Microbiol.">
        <title>Granulimonas faecalis gen. nov., sp. nov., and Leptogranulimonas caecicola gen. nov., sp. nov., novel lactate-producing Atopobiaceae bacteria isolated from mouse intestines, and an emended description of the family Atopobiaceae.</title>
        <authorList>
            <person name="Morinaga K."/>
            <person name="Kusada H."/>
            <person name="Sakamoto S."/>
            <person name="Murakami T."/>
            <person name="Toyoda A."/>
            <person name="Mori H."/>
            <person name="Meng X.Y."/>
            <person name="Takashino M."/>
            <person name="Murotomi K."/>
            <person name="Tamaki H."/>
        </authorList>
    </citation>
    <scope>NUCLEOTIDE SEQUENCE</scope>
    <source>
        <strain evidence="5">OPF53</strain>
    </source>
</reference>
<dbReference type="Proteomes" id="UP001055025">
    <property type="component" value="Unassembled WGS sequence"/>
</dbReference>
<evidence type="ECO:0000256" key="2">
    <source>
        <dbReference type="ARBA" id="ARBA00022801"/>
    </source>
</evidence>
<accession>A0AAV5B364</accession>
<gene>
    <name evidence="5" type="ORF">ATOP_16560</name>
</gene>
<name>A0AAV5B364_9ACTN</name>